<proteinExistence type="inferred from homology"/>
<dbReference type="RefSeq" id="WP_084261873.1">
    <property type="nucleotide sequence ID" value="NZ_AP018933.1"/>
</dbReference>
<name>A0A348HEX3_9GAMM</name>
<dbReference type="STRING" id="1123510.GCA_000620025_00410"/>
<evidence type="ECO:0000313" key="4">
    <source>
        <dbReference type="EMBL" id="BBG30175.1"/>
    </source>
</evidence>
<accession>A0A348HEX3</accession>
<dbReference type="AlphaFoldDB" id="A0A348HEX3"/>
<dbReference type="KEGG" id="zpl:ZBT109_1415"/>
<organism evidence="4 5">
    <name type="scientific">Zymobacter palmae</name>
    <dbReference type="NCBI Taxonomy" id="33074"/>
    <lineage>
        <taxon>Bacteria</taxon>
        <taxon>Pseudomonadati</taxon>
        <taxon>Pseudomonadota</taxon>
        <taxon>Gammaproteobacteria</taxon>
        <taxon>Oceanospirillales</taxon>
        <taxon>Halomonadaceae</taxon>
        <taxon>Zymobacter group</taxon>
        <taxon>Zymobacter</taxon>
    </lineage>
</organism>
<dbReference type="GO" id="GO:0005829">
    <property type="term" value="C:cytosol"/>
    <property type="evidence" value="ECO:0007669"/>
    <property type="project" value="TreeGrafter"/>
</dbReference>
<dbReference type="PANTHER" id="PTHR38036:SF1">
    <property type="entry name" value="UPF0250 PROTEIN YBED"/>
    <property type="match status" value="1"/>
</dbReference>
<reference evidence="4 5" key="1">
    <citation type="submission" date="2018-09" db="EMBL/GenBank/DDBJ databases">
        <title>Zymobacter palmae IAM14233 (=T109) whole genome analysis.</title>
        <authorList>
            <person name="Yanase H."/>
        </authorList>
    </citation>
    <scope>NUCLEOTIDE SEQUENCE [LARGE SCALE GENOMIC DNA]</scope>
    <source>
        <strain evidence="4 5">IAM14233</strain>
    </source>
</reference>
<evidence type="ECO:0000313" key="5">
    <source>
        <dbReference type="Proteomes" id="UP000267342"/>
    </source>
</evidence>
<evidence type="ECO:0000256" key="1">
    <source>
        <dbReference type="ARBA" id="ARBA00008460"/>
    </source>
</evidence>
<evidence type="ECO:0000256" key="3">
    <source>
        <dbReference type="SAM" id="MobiDB-lite"/>
    </source>
</evidence>
<dbReference type="InterPro" id="IPR027471">
    <property type="entry name" value="YbeD-like_sf"/>
</dbReference>
<dbReference type="InterPro" id="IPR007454">
    <property type="entry name" value="UPF0250_YbeD-like"/>
</dbReference>
<evidence type="ECO:0000256" key="2">
    <source>
        <dbReference type="HAMAP-Rule" id="MF_00659"/>
    </source>
</evidence>
<keyword evidence="5" id="KW-1185">Reference proteome</keyword>
<dbReference type="EMBL" id="AP018933">
    <property type="protein sequence ID" value="BBG30175.1"/>
    <property type="molecule type" value="Genomic_DNA"/>
</dbReference>
<dbReference type="Proteomes" id="UP000267342">
    <property type="component" value="Chromosome"/>
</dbReference>
<dbReference type="SUPFAM" id="SSF117991">
    <property type="entry name" value="YbeD/HP0495-like"/>
    <property type="match status" value="1"/>
</dbReference>
<dbReference type="Pfam" id="PF04359">
    <property type="entry name" value="DUF493"/>
    <property type="match status" value="1"/>
</dbReference>
<gene>
    <name evidence="4" type="ORF">ZBT109_1415</name>
</gene>
<protein>
    <recommendedName>
        <fullName evidence="2">UPF0250 protein ZBT109_1415</fullName>
    </recommendedName>
</protein>
<dbReference type="HAMAP" id="MF_00659">
    <property type="entry name" value="UPF0250"/>
    <property type="match status" value="1"/>
</dbReference>
<comment type="similarity">
    <text evidence="1 2">Belongs to the UPF0250 family.</text>
</comment>
<dbReference type="OrthoDB" id="9793424at2"/>
<feature type="region of interest" description="Disordered" evidence="3">
    <location>
        <begin position="1"/>
        <end position="27"/>
    </location>
</feature>
<dbReference type="Gene3D" id="3.30.70.260">
    <property type="match status" value="1"/>
</dbReference>
<sequence length="108" mass="11926">MSDNQNTEQKSTEVLGMQGDGGQPAPKIEFPCDYSLKIVGDHDDGFQPAIVEVLKRFDSGFNEANLSHQDSRTGRFRSLRATITATSEEQLKALFEALKATGRVHMVL</sequence>
<dbReference type="PANTHER" id="PTHR38036">
    <property type="entry name" value="UPF0250 PROTEIN YBED"/>
    <property type="match status" value="1"/>
</dbReference>